<proteinExistence type="predicted"/>
<dbReference type="PATRIC" id="fig|930169.3.peg.702"/>
<organism evidence="1 2">
    <name type="scientific">Alcanivorax dieselolei (strain DSM 16502 / CGMCC 1.3690 / MCCC 1A00001 / B-5)</name>
    <name type="common">Alloalcanivorax dieselolei</name>
    <dbReference type="NCBI Taxonomy" id="930169"/>
    <lineage>
        <taxon>Bacteria</taxon>
        <taxon>Pseudomonadati</taxon>
        <taxon>Pseudomonadota</taxon>
        <taxon>Gammaproteobacteria</taxon>
        <taxon>Oceanospirillales</taxon>
        <taxon>Alcanivoracaceae</taxon>
        <taxon>Alloalcanivorax</taxon>
    </lineage>
</organism>
<gene>
    <name evidence="1" type="ordered locus">B5T_00716</name>
</gene>
<dbReference type="STRING" id="930169.B5T_00716"/>
<accession>K0C8Z0</accession>
<dbReference type="KEGG" id="adi:B5T_00716"/>
<dbReference type="EMBL" id="CP003466">
    <property type="protein sequence ID" value="AFT69000.1"/>
    <property type="molecule type" value="Genomic_DNA"/>
</dbReference>
<dbReference type="HOGENOM" id="CLU_3131522_0_0_6"/>
<evidence type="ECO:0000313" key="1">
    <source>
        <dbReference type="EMBL" id="AFT69000.1"/>
    </source>
</evidence>
<evidence type="ECO:0000313" key="2">
    <source>
        <dbReference type="Proteomes" id="UP000006286"/>
    </source>
</evidence>
<dbReference type="AlphaFoldDB" id="K0C8Z0"/>
<keyword evidence="2" id="KW-1185">Reference proteome</keyword>
<dbReference type="Proteomes" id="UP000006286">
    <property type="component" value="Chromosome"/>
</dbReference>
<name>K0C8Z0_ALCDB</name>
<protein>
    <submittedName>
        <fullName evidence="1">Uncharacterized protein</fullName>
    </submittedName>
</protein>
<sequence>MDTHKGHNAIGGTDMFDTHALQRSIRTTNPAIQHFLALTACYLRTPLVL</sequence>
<reference evidence="1 2" key="1">
    <citation type="journal article" date="2012" name="J. Bacteriol.">
        <title>Complete genome sequence of Alcanivorax dieselolei type strain B5.</title>
        <authorList>
            <person name="Lai Q."/>
            <person name="Li W."/>
            <person name="Shao Z."/>
        </authorList>
    </citation>
    <scope>NUCLEOTIDE SEQUENCE [LARGE SCALE GENOMIC DNA]</scope>
    <source>
        <strain evidence="2">DSM 16502 / CGMCC 1.3690 / B-5</strain>
    </source>
</reference>